<evidence type="ECO:0000313" key="1">
    <source>
        <dbReference type="EMBL" id="VAW35940.1"/>
    </source>
</evidence>
<gene>
    <name evidence="1" type="ORF">MNBD_CHLOROFLEXI01-4835</name>
</gene>
<organism evidence="1">
    <name type="scientific">hydrothermal vent metagenome</name>
    <dbReference type="NCBI Taxonomy" id="652676"/>
    <lineage>
        <taxon>unclassified sequences</taxon>
        <taxon>metagenomes</taxon>
        <taxon>ecological metagenomes</taxon>
    </lineage>
</organism>
<reference evidence="1" key="1">
    <citation type="submission" date="2018-06" db="EMBL/GenBank/DDBJ databases">
        <authorList>
            <person name="Zhirakovskaya E."/>
        </authorList>
    </citation>
    <scope>NUCLEOTIDE SEQUENCE</scope>
</reference>
<proteinExistence type="predicted"/>
<dbReference type="EMBL" id="UOEU01000606">
    <property type="protein sequence ID" value="VAW35940.1"/>
    <property type="molecule type" value="Genomic_DNA"/>
</dbReference>
<name>A0A3B0V4X5_9ZZZZ</name>
<protein>
    <submittedName>
        <fullName evidence="1">Uncharacterized protein</fullName>
    </submittedName>
</protein>
<sequence>MGTQRLYDNLQFEVYHTPFDNSDFIGPAIWNVWADRIASQVDFRVQVTDDSGKIERVVMLYRELPSTTWKLAELTYDPLTQEASGTVTVPLNTEVEFFAQAVDGNGNVSVALSHGLPYFVGKGELATIYLPFANKP</sequence>
<dbReference type="AlphaFoldDB" id="A0A3B0V4X5"/>
<accession>A0A3B0V4X5</accession>